<dbReference type="KEGG" id="naj:B1756_09705"/>
<protein>
    <recommendedName>
        <fullName evidence="5">Glycosyl transferase family 1</fullName>
    </recommendedName>
</protein>
<dbReference type="EMBL" id="CP019893">
    <property type="protein sequence ID" value="ARS89977.1"/>
    <property type="molecule type" value="Genomic_DNA"/>
</dbReference>
<evidence type="ECO:0000313" key="3">
    <source>
        <dbReference type="EMBL" id="ARS89977.1"/>
    </source>
</evidence>
<dbReference type="PANTHER" id="PTHR45947">
    <property type="entry name" value="SULFOQUINOVOSYL TRANSFERASE SQD2"/>
    <property type="match status" value="1"/>
</dbReference>
<dbReference type="Gene3D" id="3.40.50.2000">
    <property type="entry name" value="Glycogen Phosphorylase B"/>
    <property type="match status" value="2"/>
</dbReference>
<sequence length="396" mass="43811">MSYRLLAAATNHPDPVNPYVGVFNARSIGALADRDVTVDAVVPRPFAPPIGPYSSYRRIPRTSPARGYTVHHPRFLYAIPKRLGYGLTGRSYASRVPAYADRTFDRPDVVHGFHLYPDAYGFSDYCDDRDVPLFATAHGTLLNQFESYSRGVRSKIRATLRACERVLCVSDALEKRVREYCPDADTAVVPIGADPSRFPTDQTDQIRHELDIPDESPVVLFCGHFSRQKGVDDLIETLPTLAETDAHYFFTGRDGDRRVPLETAIVDAGLADRATVMCDVPPLALRRLFAVADVFVLPSHSEGRPTVIYEAMAARTAVLATSVGGVPEQVTDGETGVVIPPGEPDALAHELELLCADPGQRETFATAGLERLRDHGWTWTDHAARLDRHYREAIDR</sequence>
<dbReference type="GeneID" id="32894354"/>
<evidence type="ECO:0008006" key="5">
    <source>
        <dbReference type="Google" id="ProtNLM"/>
    </source>
</evidence>
<dbReference type="AlphaFoldDB" id="A0A2Z2HWJ3"/>
<evidence type="ECO:0000259" key="2">
    <source>
        <dbReference type="Pfam" id="PF13439"/>
    </source>
</evidence>
<keyword evidence="4" id="KW-1185">Reference proteome</keyword>
<name>A0A2Z2HWJ3_9EURY</name>
<dbReference type="PANTHER" id="PTHR45947:SF15">
    <property type="entry name" value="TEICHURONIC ACID BIOSYNTHESIS GLYCOSYLTRANSFERASE TUAC-RELATED"/>
    <property type="match status" value="1"/>
</dbReference>
<dbReference type="InterPro" id="IPR001296">
    <property type="entry name" value="Glyco_trans_1"/>
</dbReference>
<organism evidence="3 4">
    <name type="scientific">Natrarchaeobaculum aegyptiacum</name>
    <dbReference type="NCBI Taxonomy" id="745377"/>
    <lineage>
        <taxon>Archaea</taxon>
        <taxon>Methanobacteriati</taxon>
        <taxon>Methanobacteriota</taxon>
        <taxon>Stenosarchaea group</taxon>
        <taxon>Halobacteria</taxon>
        <taxon>Halobacteriales</taxon>
        <taxon>Natrialbaceae</taxon>
        <taxon>Natrarchaeobaculum</taxon>
    </lineage>
</organism>
<accession>A0A2Z2HWJ3</accession>
<evidence type="ECO:0000313" key="4">
    <source>
        <dbReference type="Proteomes" id="UP000250088"/>
    </source>
</evidence>
<dbReference type="InterPro" id="IPR028098">
    <property type="entry name" value="Glyco_trans_4-like_N"/>
</dbReference>
<evidence type="ECO:0000259" key="1">
    <source>
        <dbReference type="Pfam" id="PF00534"/>
    </source>
</evidence>
<dbReference type="Pfam" id="PF13439">
    <property type="entry name" value="Glyco_transf_4"/>
    <property type="match status" value="1"/>
</dbReference>
<gene>
    <name evidence="3" type="ORF">B1756_09705</name>
</gene>
<dbReference type="InterPro" id="IPR050194">
    <property type="entry name" value="Glycosyltransferase_grp1"/>
</dbReference>
<dbReference type="OrthoDB" id="132546at2157"/>
<feature type="domain" description="Glycosyltransferase subfamily 4-like N-terminal" evidence="2">
    <location>
        <begin position="29"/>
        <end position="197"/>
    </location>
</feature>
<feature type="domain" description="Glycosyl transferase family 1" evidence="1">
    <location>
        <begin position="204"/>
        <end position="368"/>
    </location>
</feature>
<dbReference type="RefSeq" id="WP_086888355.1">
    <property type="nucleotide sequence ID" value="NZ_CP019893.1"/>
</dbReference>
<reference evidence="4" key="1">
    <citation type="submission" date="2017-02" db="EMBL/GenBank/DDBJ databases">
        <title>Natronthermophilus aegyptiacus gen. nov.,sp. nov., an aerobic, extremely halophilic alkalithermophilic archaeon isolated from the athalassohaline Wadi An Natrun, Egypt.</title>
        <authorList>
            <person name="Zhao B."/>
        </authorList>
    </citation>
    <scope>NUCLEOTIDE SEQUENCE [LARGE SCALE GENOMIC DNA]</scope>
    <source>
        <strain evidence="4">JW/NM-HA 15</strain>
    </source>
</reference>
<dbReference type="Pfam" id="PF00534">
    <property type="entry name" value="Glycos_transf_1"/>
    <property type="match status" value="1"/>
</dbReference>
<dbReference type="SUPFAM" id="SSF53756">
    <property type="entry name" value="UDP-Glycosyltransferase/glycogen phosphorylase"/>
    <property type="match status" value="1"/>
</dbReference>
<dbReference type="GO" id="GO:0016757">
    <property type="term" value="F:glycosyltransferase activity"/>
    <property type="evidence" value="ECO:0007669"/>
    <property type="project" value="InterPro"/>
</dbReference>
<proteinExistence type="predicted"/>
<dbReference type="Proteomes" id="UP000250088">
    <property type="component" value="Chromosome"/>
</dbReference>